<keyword evidence="1" id="KW-0472">Membrane</keyword>
<protein>
    <submittedName>
        <fullName evidence="3">Zn-dependent oxidoreductase, NADPH:quinone reductase</fullName>
    </submittedName>
</protein>
<dbReference type="RefSeq" id="WP_207770560.1">
    <property type="nucleotide sequence ID" value="NZ_FZMO01000534.1"/>
</dbReference>
<dbReference type="Pfam" id="PF13602">
    <property type="entry name" value="ADH_zinc_N_2"/>
    <property type="match status" value="1"/>
</dbReference>
<evidence type="ECO:0000259" key="2">
    <source>
        <dbReference type="SMART" id="SM00829"/>
    </source>
</evidence>
<dbReference type="Proteomes" id="UP000234331">
    <property type="component" value="Unassembled WGS sequence"/>
</dbReference>
<dbReference type="PANTHER" id="PTHR44013">
    <property type="entry name" value="ZINC-TYPE ALCOHOL DEHYDROGENASE-LIKE PROTEIN C16A3.02C"/>
    <property type="match status" value="1"/>
</dbReference>
<reference evidence="3 4" key="1">
    <citation type="submission" date="2017-06" db="EMBL/GenBank/DDBJ databases">
        <authorList>
            <person name="Kim H.J."/>
            <person name="Triplett B.A."/>
        </authorList>
    </citation>
    <scope>NUCLEOTIDE SEQUENCE [LARGE SCALE GENOMIC DNA]</scope>
    <source>
        <strain evidence="3">FRACA_ARgP5</strain>
    </source>
</reference>
<keyword evidence="1" id="KW-0812">Transmembrane</keyword>
<dbReference type="SMART" id="SM00829">
    <property type="entry name" value="PKS_ER"/>
    <property type="match status" value="1"/>
</dbReference>
<dbReference type="AlphaFoldDB" id="A0A2I2L089"/>
<feature type="transmembrane region" description="Helical" evidence="1">
    <location>
        <begin position="170"/>
        <end position="197"/>
    </location>
</feature>
<dbReference type="CDD" id="cd05289">
    <property type="entry name" value="MDR_like_2"/>
    <property type="match status" value="1"/>
</dbReference>
<gene>
    <name evidence="3" type="ORF">FRACA_680017</name>
</gene>
<keyword evidence="4" id="KW-1185">Reference proteome</keyword>
<evidence type="ECO:0000313" key="4">
    <source>
        <dbReference type="Proteomes" id="UP000234331"/>
    </source>
</evidence>
<dbReference type="PANTHER" id="PTHR44013:SF1">
    <property type="entry name" value="ZINC-TYPE ALCOHOL DEHYDROGENASE-LIKE PROTEIN C16A3.02C"/>
    <property type="match status" value="1"/>
</dbReference>
<dbReference type="InterPro" id="IPR011032">
    <property type="entry name" value="GroES-like_sf"/>
</dbReference>
<dbReference type="SUPFAM" id="SSF50129">
    <property type="entry name" value="GroES-like"/>
    <property type="match status" value="1"/>
</dbReference>
<accession>A0A2I2L089</accession>
<organism evidence="3 4">
    <name type="scientific">Frankia canadensis</name>
    <dbReference type="NCBI Taxonomy" id="1836972"/>
    <lineage>
        <taxon>Bacteria</taxon>
        <taxon>Bacillati</taxon>
        <taxon>Actinomycetota</taxon>
        <taxon>Actinomycetes</taxon>
        <taxon>Frankiales</taxon>
        <taxon>Frankiaceae</taxon>
        <taxon>Frankia</taxon>
    </lineage>
</organism>
<keyword evidence="1" id="KW-1133">Transmembrane helix</keyword>
<dbReference type="GO" id="GO:0016491">
    <property type="term" value="F:oxidoreductase activity"/>
    <property type="evidence" value="ECO:0007669"/>
    <property type="project" value="InterPro"/>
</dbReference>
<dbReference type="EMBL" id="FZMO01000534">
    <property type="protein sequence ID" value="SNQ51343.1"/>
    <property type="molecule type" value="Genomic_DNA"/>
</dbReference>
<dbReference type="InterPro" id="IPR013154">
    <property type="entry name" value="ADH-like_N"/>
</dbReference>
<dbReference type="SUPFAM" id="SSF51735">
    <property type="entry name" value="NAD(P)-binding Rossmann-fold domains"/>
    <property type="match status" value="1"/>
</dbReference>
<name>A0A2I2L089_9ACTN</name>
<sequence length="342" mass="35873">MRIMKTTMRAVIADDYGPPERLTVGELPIPRPDRGQIQVRVRATALNPGELRLLGGELREMAPLSFPHVIGGDFAGTVTEVGAGVTRFRVGDEVFGLGLPRHLRGLAAQVASPPSLTTGTLAEYAVFEADTPGLTIRPPGLSVEHAAALPTVGLTALPLIRALEHRRGDVVLVIGATGGVGGVLVPMLAAAGVHVIATASAGDGEYVRGLGARETVDHRAGDTADDVARRYPKGVDAVVNLALPGDDLADLARLIRPAGRLLNIVFPVHDPLSFTGSDLIVETLFTAAVPGDLDVLAEQALDGMLPNPIGRRYLLAEGARACVDLLRQHTRGKLVVVCDDEA</sequence>
<evidence type="ECO:0000313" key="3">
    <source>
        <dbReference type="EMBL" id="SNQ51343.1"/>
    </source>
</evidence>
<proteinExistence type="predicted"/>
<dbReference type="InterPro" id="IPR020843">
    <property type="entry name" value="ER"/>
</dbReference>
<dbReference type="InterPro" id="IPR036291">
    <property type="entry name" value="NAD(P)-bd_dom_sf"/>
</dbReference>
<dbReference type="Gene3D" id="3.90.180.10">
    <property type="entry name" value="Medium-chain alcohol dehydrogenases, catalytic domain"/>
    <property type="match status" value="1"/>
</dbReference>
<evidence type="ECO:0000256" key="1">
    <source>
        <dbReference type="SAM" id="Phobius"/>
    </source>
</evidence>
<dbReference type="InterPro" id="IPR052733">
    <property type="entry name" value="Chloroplast_QOR"/>
</dbReference>
<dbReference type="Pfam" id="PF08240">
    <property type="entry name" value="ADH_N"/>
    <property type="match status" value="1"/>
</dbReference>
<feature type="domain" description="Enoyl reductase (ER)" evidence="2">
    <location>
        <begin position="17"/>
        <end position="336"/>
    </location>
</feature>
<dbReference type="Gene3D" id="3.40.50.720">
    <property type="entry name" value="NAD(P)-binding Rossmann-like Domain"/>
    <property type="match status" value="1"/>
</dbReference>